<proteinExistence type="predicted"/>
<gene>
    <name evidence="2" type="primary">TRIM6_3</name>
    <name evidence="2" type="ORF">P7K49_016462</name>
</gene>
<dbReference type="Proteomes" id="UP001266305">
    <property type="component" value="Unassembled WGS sequence"/>
</dbReference>
<organism evidence="2 3">
    <name type="scientific">Saguinus oedipus</name>
    <name type="common">Cotton-top tamarin</name>
    <name type="synonym">Oedipomidas oedipus</name>
    <dbReference type="NCBI Taxonomy" id="9490"/>
    <lineage>
        <taxon>Eukaryota</taxon>
        <taxon>Metazoa</taxon>
        <taxon>Chordata</taxon>
        <taxon>Craniata</taxon>
        <taxon>Vertebrata</taxon>
        <taxon>Euteleostomi</taxon>
        <taxon>Mammalia</taxon>
        <taxon>Eutheria</taxon>
        <taxon>Euarchontoglires</taxon>
        <taxon>Primates</taxon>
        <taxon>Haplorrhini</taxon>
        <taxon>Platyrrhini</taxon>
        <taxon>Cebidae</taxon>
        <taxon>Callitrichinae</taxon>
        <taxon>Saguinus</taxon>
    </lineage>
</organism>
<sequence>MMGRSFVGFVNGLRAPWSHHTFLMEEVAQEYQEKFQESLKKLKKKEQQEAEKRTAFIREKRTTWKNQMEPKRYRIQTEFNQLQNILDRAEQWELKKLEEEEKKGLHIIEEAENDLVHQSQSLRELISDKER</sequence>
<comment type="caution">
    <text evidence="2">The sequence shown here is derived from an EMBL/GenBank/DDBJ whole genome shotgun (WGS) entry which is preliminary data.</text>
</comment>
<feature type="coiled-coil region" evidence="1">
    <location>
        <begin position="82"/>
        <end position="128"/>
    </location>
</feature>
<keyword evidence="1" id="KW-0175">Coiled coil</keyword>
<evidence type="ECO:0000313" key="2">
    <source>
        <dbReference type="EMBL" id="KAK2106948.1"/>
    </source>
</evidence>
<name>A0ABQ9VC59_SAGOE</name>
<accession>A0ABQ9VC59</accession>
<reference evidence="2 3" key="1">
    <citation type="submission" date="2023-05" db="EMBL/GenBank/DDBJ databases">
        <title>B98-5 Cell Line De Novo Hybrid Assembly: An Optical Mapping Approach.</title>
        <authorList>
            <person name="Kananen K."/>
            <person name="Auerbach J.A."/>
            <person name="Kautto E."/>
            <person name="Blachly J.S."/>
        </authorList>
    </citation>
    <scope>NUCLEOTIDE SEQUENCE [LARGE SCALE GENOMIC DNA]</scope>
    <source>
        <strain evidence="2">B95-8</strain>
        <tissue evidence="2">Cell line</tissue>
    </source>
</reference>
<keyword evidence="3" id="KW-1185">Reference proteome</keyword>
<protein>
    <submittedName>
        <fullName evidence="2">Tripartite motif-containing protein 6</fullName>
    </submittedName>
</protein>
<dbReference type="EMBL" id="JASSZA010000007">
    <property type="protein sequence ID" value="KAK2106948.1"/>
    <property type="molecule type" value="Genomic_DNA"/>
</dbReference>
<evidence type="ECO:0000256" key="1">
    <source>
        <dbReference type="SAM" id="Coils"/>
    </source>
</evidence>
<evidence type="ECO:0000313" key="3">
    <source>
        <dbReference type="Proteomes" id="UP001266305"/>
    </source>
</evidence>